<reference evidence="2" key="3">
    <citation type="submission" date="2025-08" db="UniProtKB">
        <authorList>
            <consortium name="Ensembl"/>
        </authorList>
    </citation>
    <scope>IDENTIFICATION</scope>
</reference>
<evidence type="ECO:0000256" key="1">
    <source>
        <dbReference type="SAM" id="Phobius"/>
    </source>
</evidence>
<sequence length="110" mass="13408">YFATSFVPCVYYFFILSSKLFFIGFYLRDRDGYLLRHSRRHTQYLGSQTFVLLRQNPILSFRFRFLRRAFVLRHRFRYVIDKQHATVLSVRFVSRRFFMGPHARFCVGAC</sequence>
<reference evidence="3" key="1">
    <citation type="journal article" date="2002" name="Science">
        <title>The draft genome of Ciona intestinalis: insights into chordate and vertebrate origins.</title>
        <authorList>
            <person name="Dehal P."/>
            <person name="Satou Y."/>
            <person name="Campbell R.K."/>
            <person name="Chapman J."/>
            <person name="Degnan B."/>
            <person name="De Tomaso A."/>
            <person name="Davidson B."/>
            <person name="Di Gregorio A."/>
            <person name="Gelpke M."/>
            <person name="Goodstein D.M."/>
            <person name="Harafuji N."/>
            <person name="Hastings K.E."/>
            <person name="Ho I."/>
            <person name="Hotta K."/>
            <person name="Huang W."/>
            <person name="Kawashima T."/>
            <person name="Lemaire P."/>
            <person name="Martinez D."/>
            <person name="Meinertzhagen I.A."/>
            <person name="Necula S."/>
            <person name="Nonaka M."/>
            <person name="Putnam N."/>
            <person name="Rash S."/>
            <person name="Saiga H."/>
            <person name="Satake M."/>
            <person name="Terry A."/>
            <person name="Yamada L."/>
            <person name="Wang H.G."/>
            <person name="Awazu S."/>
            <person name="Azumi K."/>
            <person name="Boore J."/>
            <person name="Branno M."/>
            <person name="Chin-Bow S."/>
            <person name="DeSantis R."/>
            <person name="Doyle S."/>
            <person name="Francino P."/>
            <person name="Keys D.N."/>
            <person name="Haga S."/>
            <person name="Hayashi H."/>
            <person name="Hino K."/>
            <person name="Imai K.S."/>
            <person name="Inaba K."/>
            <person name="Kano S."/>
            <person name="Kobayashi K."/>
            <person name="Kobayashi M."/>
            <person name="Lee B.I."/>
            <person name="Makabe K.W."/>
            <person name="Manohar C."/>
            <person name="Matassi G."/>
            <person name="Medina M."/>
            <person name="Mochizuki Y."/>
            <person name="Mount S."/>
            <person name="Morishita T."/>
            <person name="Miura S."/>
            <person name="Nakayama A."/>
            <person name="Nishizaka S."/>
            <person name="Nomoto H."/>
            <person name="Ohta F."/>
            <person name="Oishi K."/>
            <person name="Rigoutsos I."/>
            <person name="Sano M."/>
            <person name="Sasaki A."/>
            <person name="Sasakura Y."/>
            <person name="Shoguchi E."/>
            <person name="Shin-i T."/>
            <person name="Spagnuolo A."/>
            <person name="Stainier D."/>
            <person name="Suzuki M.M."/>
            <person name="Tassy O."/>
            <person name="Takatori N."/>
            <person name="Tokuoka M."/>
            <person name="Yagi K."/>
            <person name="Yoshizaki F."/>
            <person name="Wada S."/>
            <person name="Zhang C."/>
            <person name="Hyatt P.D."/>
            <person name="Larimer F."/>
            <person name="Detter C."/>
            <person name="Doggett N."/>
            <person name="Glavina T."/>
            <person name="Hawkins T."/>
            <person name="Richardson P."/>
            <person name="Lucas S."/>
            <person name="Kohara Y."/>
            <person name="Levine M."/>
            <person name="Satoh N."/>
            <person name="Rokhsar D.S."/>
        </authorList>
    </citation>
    <scope>NUCLEOTIDE SEQUENCE [LARGE SCALE GENOMIC DNA]</scope>
</reference>
<accession>H2XZW4</accession>
<reference evidence="2" key="2">
    <citation type="journal article" date="2008" name="Genome Biol.">
        <title>Improved genome assembly and evidence-based global gene model set for the chordate Ciona intestinalis: new insight into intron and operon populations.</title>
        <authorList>
            <person name="Satou Y."/>
            <person name="Mineta K."/>
            <person name="Ogasawara M."/>
            <person name="Sasakura Y."/>
            <person name="Shoguchi E."/>
            <person name="Ueno K."/>
            <person name="Yamada L."/>
            <person name="Matsumoto J."/>
            <person name="Wasserscheid J."/>
            <person name="Dewar K."/>
            <person name="Wiley G.B."/>
            <person name="Macmil S.L."/>
            <person name="Roe B.A."/>
            <person name="Zeller R.W."/>
            <person name="Hastings K.E."/>
            <person name="Lemaire P."/>
            <person name="Lindquist E."/>
            <person name="Endo T."/>
            <person name="Hotta K."/>
            <person name="Inaba K."/>
        </authorList>
    </citation>
    <scope>NUCLEOTIDE SEQUENCE [LARGE SCALE GENOMIC DNA]</scope>
    <source>
        <strain evidence="2">wild type</strain>
    </source>
</reference>
<keyword evidence="1" id="KW-0812">Transmembrane</keyword>
<keyword evidence="3" id="KW-1185">Reference proteome</keyword>
<feature type="transmembrane region" description="Helical" evidence="1">
    <location>
        <begin position="6"/>
        <end position="27"/>
    </location>
</feature>
<organism evidence="2 3">
    <name type="scientific">Ciona intestinalis</name>
    <name type="common">Transparent sea squirt</name>
    <name type="synonym">Ascidia intestinalis</name>
    <dbReference type="NCBI Taxonomy" id="7719"/>
    <lineage>
        <taxon>Eukaryota</taxon>
        <taxon>Metazoa</taxon>
        <taxon>Chordata</taxon>
        <taxon>Tunicata</taxon>
        <taxon>Ascidiacea</taxon>
        <taxon>Phlebobranchia</taxon>
        <taxon>Cionidae</taxon>
        <taxon>Ciona</taxon>
    </lineage>
</organism>
<dbReference type="AlphaFoldDB" id="H2XZW4"/>
<protein>
    <submittedName>
        <fullName evidence="2">Uncharacterized protein</fullName>
    </submittedName>
</protein>
<dbReference type="HOGENOM" id="CLU_2176645_0_0_1"/>
<dbReference type="Ensembl" id="ENSCINT00000036580.1">
    <property type="protein sequence ID" value="ENSCINP00000035198.1"/>
    <property type="gene ID" value="ENSCING00000019044.1"/>
</dbReference>
<dbReference type="EMBL" id="EAAA01000581">
    <property type="status" value="NOT_ANNOTATED_CDS"/>
    <property type="molecule type" value="Genomic_DNA"/>
</dbReference>
<keyword evidence="1" id="KW-1133">Transmembrane helix</keyword>
<reference evidence="2" key="4">
    <citation type="submission" date="2025-09" db="UniProtKB">
        <authorList>
            <consortium name="Ensembl"/>
        </authorList>
    </citation>
    <scope>IDENTIFICATION</scope>
</reference>
<dbReference type="Proteomes" id="UP000008144">
    <property type="component" value="Chromosome 10"/>
</dbReference>
<evidence type="ECO:0000313" key="2">
    <source>
        <dbReference type="Ensembl" id="ENSCINP00000035198.1"/>
    </source>
</evidence>
<evidence type="ECO:0000313" key="3">
    <source>
        <dbReference type="Proteomes" id="UP000008144"/>
    </source>
</evidence>
<name>H2XZW4_CIOIN</name>
<dbReference type="InParanoid" id="H2XZW4"/>
<keyword evidence="1" id="KW-0472">Membrane</keyword>
<proteinExistence type="predicted"/>